<evidence type="ECO:0000256" key="1">
    <source>
        <dbReference type="ARBA" id="ARBA00006817"/>
    </source>
</evidence>
<dbReference type="CDD" id="cd08899">
    <property type="entry name" value="SRPBCC_CalC_Aha1-like_6"/>
    <property type="match status" value="1"/>
</dbReference>
<dbReference type="RefSeq" id="WP_097158293.1">
    <property type="nucleotide sequence ID" value="NZ_JBEPMQ010000002.1"/>
</dbReference>
<dbReference type="InterPro" id="IPR023393">
    <property type="entry name" value="START-like_dom_sf"/>
</dbReference>
<dbReference type="Proteomes" id="UP000219546">
    <property type="component" value="Unassembled WGS sequence"/>
</dbReference>
<reference evidence="3 4" key="1">
    <citation type="submission" date="2017-08" db="EMBL/GenBank/DDBJ databases">
        <authorList>
            <person name="de Groot N.N."/>
        </authorList>
    </citation>
    <scope>NUCLEOTIDE SEQUENCE [LARGE SCALE GENOMIC DNA]</scope>
    <source>
        <strain evidence="3 4">JC228</strain>
    </source>
</reference>
<feature type="domain" description="Activator of Hsp90 ATPase homologue 1/2-like C-terminal" evidence="2">
    <location>
        <begin position="21"/>
        <end position="131"/>
    </location>
</feature>
<proteinExistence type="inferred from homology"/>
<comment type="similarity">
    <text evidence="1">Belongs to the AHA1 family.</text>
</comment>
<keyword evidence="4" id="KW-1185">Reference proteome</keyword>
<evidence type="ECO:0000259" key="2">
    <source>
        <dbReference type="Pfam" id="PF08327"/>
    </source>
</evidence>
<accession>A0A285CR41</accession>
<gene>
    <name evidence="3" type="ORF">SAMN05877753_103385</name>
</gene>
<dbReference type="InterPro" id="IPR013538">
    <property type="entry name" value="ASHA1/2-like_C"/>
</dbReference>
<dbReference type="AlphaFoldDB" id="A0A285CR41"/>
<dbReference type="Pfam" id="PF08327">
    <property type="entry name" value="AHSA1"/>
    <property type="match status" value="1"/>
</dbReference>
<dbReference type="SUPFAM" id="SSF55961">
    <property type="entry name" value="Bet v1-like"/>
    <property type="match status" value="1"/>
</dbReference>
<dbReference type="Gene3D" id="3.30.530.20">
    <property type="match status" value="1"/>
</dbReference>
<dbReference type="EMBL" id="OAOP01000003">
    <property type="protein sequence ID" value="SNX70002.1"/>
    <property type="molecule type" value="Genomic_DNA"/>
</dbReference>
<evidence type="ECO:0000313" key="4">
    <source>
        <dbReference type="Proteomes" id="UP000219546"/>
    </source>
</evidence>
<protein>
    <submittedName>
        <fullName evidence="3">Uncharacterized protein YndB with AHSA1/START domain</fullName>
    </submittedName>
</protein>
<organism evidence="3 4">
    <name type="scientific">Bacillus oleivorans</name>
    <dbReference type="NCBI Taxonomy" id="1448271"/>
    <lineage>
        <taxon>Bacteria</taxon>
        <taxon>Bacillati</taxon>
        <taxon>Bacillota</taxon>
        <taxon>Bacilli</taxon>
        <taxon>Bacillales</taxon>
        <taxon>Bacillaceae</taxon>
        <taxon>Bacillus</taxon>
    </lineage>
</organism>
<dbReference type="OrthoDB" id="9803476at2"/>
<sequence length="159" mass="18808">MLANIEKVDNGYIARFERFLNAPVREVWSWLTENDKLSHWFSELTVDKLRPGGFILFDMQDGTFEKMEITDLDIYSVLEYTWGEDKVRFELKPESEGCHLVMIEKIEILTEHTPRDLAGWHVCLDVIQSLIEEGRPLSARKEEWQKWYPKYKQAVEGIL</sequence>
<evidence type="ECO:0000313" key="3">
    <source>
        <dbReference type="EMBL" id="SNX70002.1"/>
    </source>
</evidence>
<name>A0A285CR41_9BACI</name>